<evidence type="ECO:0000256" key="11">
    <source>
        <dbReference type="ARBA" id="ARBA00023053"/>
    </source>
</evidence>
<dbReference type="GO" id="GO:0015175">
    <property type="term" value="F:neutral L-amino acid transmembrane transporter activity"/>
    <property type="evidence" value="ECO:0007669"/>
    <property type="project" value="TreeGrafter"/>
</dbReference>
<comment type="subunit">
    <text evidence="2">Homotrimer.</text>
</comment>
<reference evidence="19" key="1">
    <citation type="submission" date="2025-08" db="UniProtKB">
        <authorList>
            <consortium name="RefSeq"/>
        </authorList>
    </citation>
    <scope>IDENTIFICATION</scope>
    <source>
        <tissue evidence="19">Spleen</tissue>
    </source>
</reference>
<evidence type="ECO:0000256" key="12">
    <source>
        <dbReference type="ARBA" id="ARBA00023136"/>
    </source>
</evidence>
<keyword evidence="7 17" id="KW-0769">Symport</keyword>
<dbReference type="GO" id="GO:0098712">
    <property type="term" value="P:L-glutamate import across plasma membrane"/>
    <property type="evidence" value="ECO:0007669"/>
    <property type="project" value="TreeGrafter"/>
</dbReference>
<dbReference type="PRINTS" id="PR00173">
    <property type="entry name" value="EDTRNSPORT"/>
</dbReference>
<evidence type="ECO:0000256" key="16">
    <source>
        <dbReference type="ARBA" id="ARBA00049118"/>
    </source>
</evidence>
<evidence type="ECO:0000256" key="1">
    <source>
        <dbReference type="ARBA" id="ARBA00004651"/>
    </source>
</evidence>
<dbReference type="InParanoid" id="A0A2U4AY08"/>
<dbReference type="GO" id="GO:0005313">
    <property type="term" value="F:L-glutamate transmembrane transporter activity"/>
    <property type="evidence" value="ECO:0007669"/>
    <property type="project" value="TreeGrafter"/>
</dbReference>
<dbReference type="GO" id="GO:0005886">
    <property type="term" value="C:plasma membrane"/>
    <property type="evidence" value="ECO:0007669"/>
    <property type="project" value="UniProtKB-SubCell"/>
</dbReference>
<keyword evidence="3 17" id="KW-0813">Transport</keyword>
<dbReference type="AlphaFoldDB" id="A0A2U4AY08"/>
<dbReference type="GO" id="GO:0070633">
    <property type="term" value="P:transepithelial transport"/>
    <property type="evidence" value="ECO:0007669"/>
    <property type="project" value="UniProtKB-ARBA"/>
</dbReference>
<dbReference type="PROSITE" id="PS00714">
    <property type="entry name" value="NA_DICARBOXYL_SYMP_2"/>
    <property type="match status" value="1"/>
</dbReference>
<evidence type="ECO:0000256" key="6">
    <source>
        <dbReference type="ARBA" id="ARBA00022723"/>
    </source>
</evidence>
<evidence type="ECO:0000256" key="4">
    <source>
        <dbReference type="ARBA" id="ARBA00022475"/>
    </source>
</evidence>
<evidence type="ECO:0000256" key="10">
    <source>
        <dbReference type="ARBA" id="ARBA00022989"/>
    </source>
</evidence>
<dbReference type="OrthoDB" id="5877963at2759"/>
<keyword evidence="10 17" id="KW-1133">Transmembrane helix</keyword>
<sequence>MTKSNGEEARMGGRMERFQQGVRKRTLLAKKKVQNITKEDVKSYLFRNAFVLLTVTAVIVGTILGFTLRPYKMSYREVKYFSFPGELLMRMLQMLVLPLIISSLVTGMAALDSKASGKMGMRAVVYYMTTTIIAVVIGIIIVIIIHPGKGTKENMHREGKIVQVTAADAFLDLIRNMFPPNLVEACFKQFKTNYEKRSFKVPIQSNETLVGAVINNVSEAMETLTRITEELVPVPGSVNGVNALGLVVFSMCFGFVIGNMKEQGQALREFFDSLNEAIMRLVAVIMWYAPLGILFLIAGKIVEMEDMGVIGGQLAMYTVTVIVGLLIHAVIVLPLLYFLVTRKNPWIFIGGLLQALITALGTSSSSATLPITFKCLEENNGVDKRVTRFVLPVGATINMDGTALYEALAAIFIAQVNNFDLNFGQIITISITATAASIGAAGIPQAGLVTMVIVLTSVGLPTDDITLIIAVDWFLDRLRTTTNVLGDSLGAGIVEHLSRHELKNRDVEMGNSVIEENEMKKPYQLIAQESEIEKSIDSETKM</sequence>
<keyword evidence="9" id="KW-0029">Amino-acid transport</keyword>
<dbReference type="CTD" id="6507"/>
<dbReference type="FunCoup" id="A0A2U4AY08">
    <property type="interactions" value="625"/>
</dbReference>
<dbReference type="PROSITE" id="PS00713">
    <property type="entry name" value="NA_DICARBOXYL_SYMP_1"/>
    <property type="match status" value="1"/>
</dbReference>
<dbReference type="GO" id="GO:0140009">
    <property type="term" value="P:L-aspartate import across plasma membrane"/>
    <property type="evidence" value="ECO:0007669"/>
    <property type="project" value="TreeGrafter"/>
</dbReference>
<feature type="transmembrane region" description="Helical" evidence="17">
    <location>
        <begin position="241"/>
        <end position="260"/>
    </location>
</feature>
<keyword evidence="11" id="KW-0915">Sodium</keyword>
<feature type="transmembrane region" description="Helical" evidence="17">
    <location>
        <begin position="123"/>
        <end position="145"/>
    </location>
</feature>
<dbReference type="PANTHER" id="PTHR11958:SF24">
    <property type="entry name" value="EXCITATORY AMINO ACID TRANSPORTER 1"/>
    <property type="match status" value="1"/>
</dbReference>
<dbReference type="InterPro" id="IPR050746">
    <property type="entry name" value="DAACS"/>
</dbReference>
<evidence type="ECO:0000256" key="9">
    <source>
        <dbReference type="ARBA" id="ARBA00022970"/>
    </source>
</evidence>
<name>A0A2U4AY08_TURTR</name>
<dbReference type="FunFam" id="1.10.3860.10:FF:000002">
    <property type="entry name" value="Amino acid transporter"/>
    <property type="match status" value="1"/>
</dbReference>
<dbReference type="InterPro" id="IPR036458">
    <property type="entry name" value="Na:dicarbo_symporter_sf"/>
</dbReference>
<dbReference type="GO" id="GO:0015501">
    <property type="term" value="F:glutamate:sodium symporter activity"/>
    <property type="evidence" value="ECO:0007669"/>
    <property type="project" value="TreeGrafter"/>
</dbReference>
<dbReference type="GO" id="GO:0046872">
    <property type="term" value="F:metal ion binding"/>
    <property type="evidence" value="ECO:0007669"/>
    <property type="project" value="UniProtKB-KW"/>
</dbReference>
<feature type="transmembrane region" description="Helical" evidence="17">
    <location>
        <begin position="49"/>
        <end position="71"/>
    </location>
</feature>
<evidence type="ECO:0000313" key="18">
    <source>
        <dbReference type="Proteomes" id="UP000245320"/>
    </source>
</evidence>
<feature type="transmembrane region" description="Helical" evidence="17">
    <location>
        <begin position="314"/>
        <end position="339"/>
    </location>
</feature>
<gene>
    <name evidence="19" type="primary">SLC1A3</name>
</gene>
<comment type="catalytic activity">
    <reaction evidence="15">
        <text>K(+)(in) + L-aspartate(out) + 3 Na(+)(out) + H(+)(out) = K(+)(out) + L-aspartate(in) + 3 Na(+)(in) + H(+)(in)</text>
        <dbReference type="Rhea" id="RHEA:70851"/>
        <dbReference type="ChEBI" id="CHEBI:15378"/>
        <dbReference type="ChEBI" id="CHEBI:29101"/>
        <dbReference type="ChEBI" id="CHEBI:29103"/>
        <dbReference type="ChEBI" id="CHEBI:29991"/>
    </reaction>
</comment>
<evidence type="ECO:0000313" key="19">
    <source>
        <dbReference type="RefSeq" id="XP_019785694.2"/>
    </source>
</evidence>
<keyword evidence="13" id="KW-0325">Glycoprotein</keyword>
<evidence type="ECO:0000256" key="17">
    <source>
        <dbReference type="RuleBase" id="RU361216"/>
    </source>
</evidence>
<keyword evidence="12 17" id="KW-0472">Membrane</keyword>
<proteinExistence type="inferred from homology"/>
<feature type="transmembrane region" description="Helical" evidence="17">
    <location>
        <begin position="346"/>
        <end position="365"/>
    </location>
</feature>
<evidence type="ECO:0000256" key="13">
    <source>
        <dbReference type="ARBA" id="ARBA00023180"/>
    </source>
</evidence>
<evidence type="ECO:0000256" key="14">
    <source>
        <dbReference type="ARBA" id="ARBA00047601"/>
    </source>
</evidence>
<keyword evidence="18" id="KW-1185">Reference proteome</keyword>
<dbReference type="Pfam" id="PF00375">
    <property type="entry name" value="SDF"/>
    <property type="match status" value="1"/>
</dbReference>
<dbReference type="Proteomes" id="UP000245320">
    <property type="component" value="Chromosome 3"/>
</dbReference>
<dbReference type="STRING" id="9739.ENSTTRP00000010322"/>
<keyword evidence="5 17" id="KW-0812">Transmembrane</keyword>
<comment type="catalytic activity">
    <reaction evidence="14">
        <text>K(+)(in) + L-glutamate(out) + 3 Na(+)(out) + H(+)(out) = K(+)(out) + L-glutamate(in) + 3 Na(+)(in) + H(+)(in)</text>
        <dbReference type="Rhea" id="RHEA:70699"/>
        <dbReference type="ChEBI" id="CHEBI:15378"/>
        <dbReference type="ChEBI" id="CHEBI:29101"/>
        <dbReference type="ChEBI" id="CHEBI:29103"/>
        <dbReference type="ChEBI" id="CHEBI:29985"/>
    </reaction>
</comment>
<dbReference type="InterPro" id="IPR018107">
    <property type="entry name" value="Na-dicarboxylate_symporter_CS"/>
</dbReference>
<dbReference type="RefSeq" id="XP_019785694.2">
    <property type="nucleotide sequence ID" value="XM_019930135.2"/>
</dbReference>
<dbReference type="Gene3D" id="1.10.3860.10">
    <property type="entry name" value="Sodium:dicarboxylate symporter"/>
    <property type="match status" value="1"/>
</dbReference>
<evidence type="ECO:0000256" key="5">
    <source>
        <dbReference type="ARBA" id="ARBA00022692"/>
    </source>
</evidence>
<evidence type="ECO:0000256" key="2">
    <source>
        <dbReference type="ARBA" id="ARBA00011233"/>
    </source>
</evidence>
<accession>A0A2U4AY08</accession>
<evidence type="ECO:0000256" key="7">
    <source>
        <dbReference type="ARBA" id="ARBA00022847"/>
    </source>
</evidence>
<evidence type="ECO:0000256" key="15">
    <source>
        <dbReference type="ARBA" id="ARBA00048715"/>
    </source>
</evidence>
<keyword evidence="4" id="KW-1003">Cell membrane</keyword>
<dbReference type="SUPFAM" id="SSF118215">
    <property type="entry name" value="Proton glutamate symport protein"/>
    <property type="match status" value="1"/>
</dbReference>
<comment type="subcellular location">
    <subcellularLocation>
        <location evidence="1">Cell membrane</location>
        <topology evidence="1">Multi-pass membrane protein</topology>
    </subcellularLocation>
    <subcellularLocation>
        <location evidence="17">Membrane</location>
        <topology evidence="17">Multi-pass membrane protein</topology>
    </subcellularLocation>
</comment>
<evidence type="ECO:0000256" key="8">
    <source>
        <dbReference type="ARBA" id="ARBA00022958"/>
    </source>
</evidence>
<feature type="transmembrane region" description="Helical" evidence="17">
    <location>
        <begin position="91"/>
        <end position="111"/>
    </location>
</feature>
<dbReference type="GO" id="GO:0150104">
    <property type="term" value="P:transport across blood-brain barrier"/>
    <property type="evidence" value="ECO:0007669"/>
    <property type="project" value="UniProtKB-ARBA"/>
</dbReference>
<dbReference type="PANTHER" id="PTHR11958">
    <property type="entry name" value="SODIUM/DICARBOXYLATE SYMPORTER-RELATED"/>
    <property type="match status" value="1"/>
</dbReference>
<dbReference type="GO" id="GO:0070779">
    <property type="term" value="P:D-aspartate import across plasma membrane"/>
    <property type="evidence" value="ECO:0007669"/>
    <property type="project" value="TreeGrafter"/>
</dbReference>
<dbReference type="InterPro" id="IPR001991">
    <property type="entry name" value="Na-dicarboxylate_symporter"/>
</dbReference>
<comment type="catalytic activity">
    <reaction evidence="16">
        <text>D-aspartate(out) + K(+)(in) + 3 Na(+)(out) + H(+)(out) = D-aspartate(in) + K(+)(out) + 3 Na(+)(in) + H(+)(in)</text>
        <dbReference type="Rhea" id="RHEA:71379"/>
        <dbReference type="ChEBI" id="CHEBI:15378"/>
        <dbReference type="ChEBI" id="CHEBI:29101"/>
        <dbReference type="ChEBI" id="CHEBI:29103"/>
        <dbReference type="ChEBI" id="CHEBI:29990"/>
    </reaction>
</comment>
<comment type="similarity">
    <text evidence="17">Belongs to the dicarboxylate/amino acid:cation symporter (DAACS) (TC 2.A.23) family.</text>
</comment>
<keyword evidence="8" id="KW-0630">Potassium</keyword>
<keyword evidence="6" id="KW-0479">Metal-binding</keyword>
<organism evidence="18 19">
    <name type="scientific">Tursiops truncatus</name>
    <name type="common">Atlantic bottle-nosed dolphin</name>
    <name type="synonym">Delphinus truncatus</name>
    <dbReference type="NCBI Taxonomy" id="9739"/>
    <lineage>
        <taxon>Eukaryota</taxon>
        <taxon>Metazoa</taxon>
        <taxon>Chordata</taxon>
        <taxon>Craniata</taxon>
        <taxon>Vertebrata</taxon>
        <taxon>Euteleostomi</taxon>
        <taxon>Mammalia</taxon>
        <taxon>Eutheria</taxon>
        <taxon>Laurasiatheria</taxon>
        <taxon>Artiodactyla</taxon>
        <taxon>Whippomorpha</taxon>
        <taxon>Cetacea</taxon>
        <taxon>Odontoceti</taxon>
        <taxon>Delphinidae</taxon>
        <taxon>Tursiops</taxon>
    </lineage>
</organism>
<dbReference type="GeneID" id="101323439"/>
<evidence type="ECO:0000256" key="3">
    <source>
        <dbReference type="ARBA" id="ARBA00022448"/>
    </source>
</evidence>
<protein>
    <recommendedName>
        <fullName evidence="17">Amino acid transporter</fullName>
    </recommendedName>
</protein>
<feature type="transmembrane region" description="Helical" evidence="17">
    <location>
        <begin position="281"/>
        <end position="302"/>
    </location>
</feature>